<name>A0A1H5J209_9FLAO</name>
<protein>
    <submittedName>
        <fullName evidence="5">SH3 domain-containing protein</fullName>
    </submittedName>
</protein>
<feature type="domain" description="SH3b" evidence="4">
    <location>
        <begin position="187"/>
        <end position="249"/>
    </location>
</feature>
<evidence type="ECO:0000259" key="4">
    <source>
        <dbReference type="SMART" id="SM00287"/>
    </source>
</evidence>
<keyword evidence="2" id="KW-0472">Membrane</keyword>
<reference evidence="5 6" key="1">
    <citation type="submission" date="2016-10" db="EMBL/GenBank/DDBJ databases">
        <authorList>
            <person name="de Groot N.N."/>
        </authorList>
    </citation>
    <scope>NUCLEOTIDE SEQUENCE [LARGE SCALE GENOMIC DNA]</scope>
    <source>
        <strain evidence="5 6">DSM 23553</strain>
    </source>
</reference>
<dbReference type="Proteomes" id="UP000199448">
    <property type="component" value="Unassembled WGS sequence"/>
</dbReference>
<proteinExistence type="predicted"/>
<dbReference type="EMBL" id="FNUG01000001">
    <property type="protein sequence ID" value="SEE46512.1"/>
    <property type="molecule type" value="Genomic_DNA"/>
</dbReference>
<dbReference type="OrthoDB" id="9776208at2"/>
<dbReference type="SMART" id="SM00287">
    <property type="entry name" value="SH3b"/>
    <property type="match status" value="1"/>
</dbReference>
<dbReference type="SUPFAM" id="SSF48452">
    <property type="entry name" value="TPR-like"/>
    <property type="match status" value="1"/>
</dbReference>
<gene>
    <name evidence="5" type="ORF">SAMN04488034_101600</name>
</gene>
<dbReference type="InterPro" id="IPR003646">
    <property type="entry name" value="SH3-like_bac-type"/>
</dbReference>
<keyword evidence="1" id="KW-0802">TPR repeat</keyword>
<organism evidence="5 6">
    <name type="scientific">Salinimicrobium catena</name>
    <dbReference type="NCBI Taxonomy" id="390640"/>
    <lineage>
        <taxon>Bacteria</taxon>
        <taxon>Pseudomonadati</taxon>
        <taxon>Bacteroidota</taxon>
        <taxon>Flavobacteriia</taxon>
        <taxon>Flavobacteriales</taxon>
        <taxon>Flavobacteriaceae</taxon>
        <taxon>Salinimicrobium</taxon>
    </lineage>
</organism>
<dbReference type="RefSeq" id="WP_093111556.1">
    <property type="nucleotide sequence ID" value="NZ_FNGG01000001.1"/>
</dbReference>
<evidence type="ECO:0000313" key="5">
    <source>
        <dbReference type="EMBL" id="SEE46512.1"/>
    </source>
</evidence>
<feature type="transmembrane region" description="Helical" evidence="2">
    <location>
        <begin position="158"/>
        <end position="179"/>
    </location>
</feature>
<accession>A0A1H5J209</accession>
<keyword evidence="2" id="KW-0812">Transmembrane</keyword>
<dbReference type="STRING" id="390640.SAMN04488034_101600"/>
<keyword evidence="6" id="KW-1185">Reference proteome</keyword>
<dbReference type="SMART" id="SM00028">
    <property type="entry name" value="TPR"/>
    <property type="match status" value="2"/>
</dbReference>
<dbReference type="PROSITE" id="PS50005">
    <property type="entry name" value="TPR"/>
    <property type="match status" value="1"/>
</dbReference>
<dbReference type="AlphaFoldDB" id="A0A1H5J209"/>
<keyword evidence="2" id="KW-1133">Transmembrane helix</keyword>
<keyword evidence="3" id="KW-0732">Signal</keyword>
<feature type="transmembrane region" description="Helical" evidence="2">
    <location>
        <begin position="128"/>
        <end position="149"/>
    </location>
</feature>
<dbReference type="Pfam" id="PF08239">
    <property type="entry name" value="SH3_3"/>
    <property type="match status" value="1"/>
</dbReference>
<sequence length="249" mass="28408">MKKLIYLLLMLFGLSGMAQNEEAFEKANSAYADGDYEEAVELYNQILENGEASVAVHYNLGNSYYKLNRIGPSIYHYEKALKMKPGDQDVVNNLQFARNMAIDVIEEPREGGFSQFLDSTTQLFSPSGWGWVAIFCMLLFVAFFLAYYFSRKTLFKRMFFITGMIFLLLGITSAVIGNLKQNLLENRSFAIVFSEEADVRSEPNVRSDEVFLLHEGAKVKVTEDFQGWYEIELPNGSQGWIEKSALRLL</sequence>
<evidence type="ECO:0000256" key="3">
    <source>
        <dbReference type="SAM" id="SignalP"/>
    </source>
</evidence>
<dbReference type="InterPro" id="IPR019734">
    <property type="entry name" value="TPR_rpt"/>
</dbReference>
<dbReference type="Gene3D" id="1.25.40.10">
    <property type="entry name" value="Tetratricopeptide repeat domain"/>
    <property type="match status" value="1"/>
</dbReference>
<feature type="chain" id="PRO_5011748555" evidence="3">
    <location>
        <begin position="19"/>
        <end position="249"/>
    </location>
</feature>
<dbReference type="InterPro" id="IPR011990">
    <property type="entry name" value="TPR-like_helical_dom_sf"/>
</dbReference>
<dbReference type="Pfam" id="PF13432">
    <property type="entry name" value="TPR_16"/>
    <property type="match status" value="1"/>
</dbReference>
<evidence type="ECO:0000256" key="2">
    <source>
        <dbReference type="SAM" id="Phobius"/>
    </source>
</evidence>
<feature type="signal peptide" evidence="3">
    <location>
        <begin position="1"/>
        <end position="18"/>
    </location>
</feature>
<evidence type="ECO:0000256" key="1">
    <source>
        <dbReference type="PROSITE-ProRule" id="PRU00339"/>
    </source>
</evidence>
<evidence type="ECO:0000313" key="6">
    <source>
        <dbReference type="Proteomes" id="UP000199448"/>
    </source>
</evidence>
<feature type="repeat" description="TPR" evidence="1">
    <location>
        <begin position="54"/>
        <end position="87"/>
    </location>
</feature>
<dbReference type="Gene3D" id="2.30.30.40">
    <property type="entry name" value="SH3 Domains"/>
    <property type="match status" value="1"/>
</dbReference>